<dbReference type="Proteomes" id="UP000027746">
    <property type="component" value="Unassembled WGS sequence"/>
</dbReference>
<name>A0A073IY66_9RHOB</name>
<dbReference type="OrthoDB" id="5794591at2"/>
<gene>
    <name evidence="6" type="ORF">SUH3_22595</name>
</gene>
<reference evidence="6 7" key="1">
    <citation type="submission" date="2014-01" db="EMBL/GenBank/DDBJ databases">
        <title>Sulfitobacter sp. H3 (MCCC 1A00686) Genome Sequencing.</title>
        <authorList>
            <person name="Lai Q."/>
            <person name="Hong Z."/>
        </authorList>
    </citation>
    <scope>NUCLEOTIDE SEQUENCE [LARGE SCALE GENOMIC DNA]</scope>
    <source>
        <strain evidence="6 7">H3</strain>
    </source>
</reference>
<keyword evidence="3" id="KW-0029">Amino-acid transport</keyword>
<evidence type="ECO:0000259" key="5">
    <source>
        <dbReference type="Pfam" id="PF13458"/>
    </source>
</evidence>
<evidence type="ECO:0000256" key="2">
    <source>
        <dbReference type="ARBA" id="ARBA00022729"/>
    </source>
</evidence>
<dbReference type="GO" id="GO:0006865">
    <property type="term" value="P:amino acid transport"/>
    <property type="evidence" value="ECO:0007669"/>
    <property type="project" value="UniProtKB-KW"/>
</dbReference>
<comment type="caution">
    <text evidence="6">The sequence shown here is derived from an EMBL/GenBank/DDBJ whole genome shotgun (WGS) entry which is preliminary data.</text>
</comment>
<sequence length="406" mass="43353">MKTKVKCSHMAAVIAAMTLVASQAQADISNGVIKIGVMNDQSGPYADNCGAGSTASVKMAVDDHGGAINGMPVEIVVADDQNKPDIGVAQALKWIEQEGVDVIVGCSASSIALAVQDVMNTHEKPYLIAGTATSDTTNAKCTPYGTNWAYDTYTLAKGSVMAQLAQGLDEWYFITVDYTFGKQWQEDATKFIEENGGKVVGSILHPLGTNDFSSQLLQAQASGAKVIGIANAGADLANVLKQAREFGIADAGQVLAPLGMQVNNVHGIGLETMQGLVASAPAYWDQSDEARAFSERWSAQMGDRKPNESQTVTYSAVNHYLKAVEATGSDAGPDVMASMREMPVDDVFTQATIREDGVVLRDMLQVQVKTPAESEYPWDYYKVIGNLPAADIWRPLSESECPLVKN</sequence>
<feature type="domain" description="Leucine-binding protein" evidence="5">
    <location>
        <begin position="33"/>
        <end position="369"/>
    </location>
</feature>
<dbReference type="InterPro" id="IPR028081">
    <property type="entry name" value="Leu-bd"/>
</dbReference>
<proteinExistence type="inferred from homology"/>
<comment type="similarity">
    <text evidence="1">Belongs to the leucine-binding protein family.</text>
</comment>
<dbReference type="CDD" id="cd06327">
    <property type="entry name" value="PBP1_SBP-like"/>
    <property type="match status" value="1"/>
</dbReference>
<dbReference type="PANTHER" id="PTHR30483">
    <property type="entry name" value="LEUCINE-SPECIFIC-BINDING PROTEIN"/>
    <property type="match status" value="1"/>
</dbReference>
<organism evidence="6 7">
    <name type="scientific">Pseudosulfitobacter pseudonitzschiae</name>
    <dbReference type="NCBI Taxonomy" id="1402135"/>
    <lineage>
        <taxon>Bacteria</taxon>
        <taxon>Pseudomonadati</taxon>
        <taxon>Pseudomonadota</taxon>
        <taxon>Alphaproteobacteria</taxon>
        <taxon>Rhodobacterales</taxon>
        <taxon>Roseobacteraceae</taxon>
        <taxon>Pseudosulfitobacter</taxon>
    </lineage>
</organism>
<dbReference type="AlphaFoldDB" id="A0A073IY66"/>
<evidence type="ECO:0000256" key="3">
    <source>
        <dbReference type="ARBA" id="ARBA00022970"/>
    </source>
</evidence>
<evidence type="ECO:0000256" key="1">
    <source>
        <dbReference type="ARBA" id="ARBA00010062"/>
    </source>
</evidence>
<feature type="chain" id="PRO_5001690055" evidence="4">
    <location>
        <begin position="27"/>
        <end position="406"/>
    </location>
</feature>
<keyword evidence="2 4" id="KW-0732">Signal</keyword>
<feature type="signal peptide" evidence="4">
    <location>
        <begin position="1"/>
        <end position="26"/>
    </location>
</feature>
<dbReference type="Pfam" id="PF13458">
    <property type="entry name" value="Peripla_BP_6"/>
    <property type="match status" value="1"/>
</dbReference>
<dbReference type="GeneID" id="68872508"/>
<keyword evidence="7" id="KW-1185">Reference proteome</keyword>
<dbReference type="PANTHER" id="PTHR30483:SF6">
    <property type="entry name" value="PERIPLASMIC BINDING PROTEIN OF ABC TRANSPORTER FOR NATURAL AMINO ACIDS"/>
    <property type="match status" value="1"/>
</dbReference>
<keyword evidence="3" id="KW-0813">Transport</keyword>
<dbReference type="InterPro" id="IPR028082">
    <property type="entry name" value="Peripla_BP_I"/>
</dbReference>
<accession>A0A073IY66</accession>
<evidence type="ECO:0000256" key="4">
    <source>
        <dbReference type="SAM" id="SignalP"/>
    </source>
</evidence>
<evidence type="ECO:0000313" key="6">
    <source>
        <dbReference type="EMBL" id="KEJ95318.1"/>
    </source>
</evidence>
<dbReference type="EMBL" id="JAMD01000007">
    <property type="protein sequence ID" value="KEJ95318.1"/>
    <property type="molecule type" value="Genomic_DNA"/>
</dbReference>
<dbReference type="SUPFAM" id="SSF53822">
    <property type="entry name" value="Periplasmic binding protein-like I"/>
    <property type="match status" value="1"/>
</dbReference>
<dbReference type="RefSeq" id="WP_037927488.1">
    <property type="nucleotide sequence ID" value="NZ_CP054606.1"/>
</dbReference>
<protein>
    <submittedName>
        <fullName evidence="6">ABC transporter permease</fullName>
    </submittedName>
</protein>
<dbReference type="InterPro" id="IPR051010">
    <property type="entry name" value="BCAA_transport"/>
</dbReference>
<dbReference type="Gene3D" id="3.40.50.2300">
    <property type="match status" value="2"/>
</dbReference>
<evidence type="ECO:0000313" key="7">
    <source>
        <dbReference type="Proteomes" id="UP000027746"/>
    </source>
</evidence>